<dbReference type="GO" id="GO:0046872">
    <property type="term" value="F:metal ion binding"/>
    <property type="evidence" value="ECO:0007669"/>
    <property type="project" value="UniProtKB-KW"/>
</dbReference>
<keyword evidence="3" id="KW-1185">Reference proteome</keyword>
<feature type="binding site" evidence="1">
    <location>
        <position position="14"/>
    </location>
    <ligand>
        <name>a divalent metal cation</name>
        <dbReference type="ChEBI" id="CHEBI:60240"/>
        <label>1</label>
    </ligand>
</feature>
<dbReference type="Proteomes" id="UP000503399">
    <property type="component" value="Chromosome"/>
</dbReference>
<dbReference type="Pfam" id="PF01026">
    <property type="entry name" value="TatD_DNase"/>
    <property type="match status" value="1"/>
</dbReference>
<evidence type="ECO:0000313" key="2">
    <source>
        <dbReference type="EMBL" id="CAB1128844.1"/>
    </source>
</evidence>
<name>A0A6F8ZFY2_9FIRM</name>
<dbReference type="PANTHER" id="PTHR46124">
    <property type="entry name" value="D-AMINOACYL-TRNA DEACYLASE"/>
    <property type="match status" value="1"/>
</dbReference>
<dbReference type="Gene3D" id="3.20.20.140">
    <property type="entry name" value="Metal-dependent hydrolases"/>
    <property type="match status" value="1"/>
</dbReference>
<dbReference type="InterPro" id="IPR032466">
    <property type="entry name" value="Metal_Hydrolase"/>
</dbReference>
<reference evidence="2 3" key="1">
    <citation type="submission" date="2020-02" db="EMBL/GenBank/DDBJ databases">
        <authorList>
            <person name="Hogendoorn C."/>
        </authorList>
    </citation>
    <scope>NUCLEOTIDE SEQUENCE [LARGE SCALE GENOMIC DNA]</scope>
    <source>
        <strain evidence="2">R501</strain>
    </source>
</reference>
<dbReference type="InterPro" id="IPR001130">
    <property type="entry name" value="TatD-like"/>
</dbReference>
<accession>A0A6F8ZFY2</accession>
<feature type="binding site" evidence="1">
    <location>
        <position position="137"/>
    </location>
    <ligand>
        <name>a divalent metal cation</name>
        <dbReference type="ChEBI" id="CHEBI:60240"/>
        <label>2</label>
    </ligand>
</feature>
<dbReference type="GO" id="GO:0016788">
    <property type="term" value="F:hydrolase activity, acting on ester bonds"/>
    <property type="evidence" value="ECO:0007669"/>
    <property type="project" value="InterPro"/>
</dbReference>
<feature type="binding site" evidence="1">
    <location>
        <position position="16"/>
    </location>
    <ligand>
        <name>a divalent metal cation</name>
        <dbReference type="ChEBI" id="CHEBI:60240"/>
        <label>1</label>
    </ligand>
</feature>
<sequence length="263" mass="27087">MGLSGTGPGLVDAHAHLARLPDPEGALRRAAAAGVRAVLAVLGEDAGDGAEAAVRAAGLPWAAARGIHPEQDWDGAAGVAALERARRFAPGPGTAAVGEVGLPSYTPVGAAGRRRAAEAFTRQLAVAEAAGLPVVVHAVHGAADPARRQLAGFRVRAVFHWLKAPPEVVEAIVADGHWVSVTPEVVWRERDRALLAHIPPDRILAETDAPCAHDPARRQPSEPADVAAVYAALAALQPEVDWVGRLAANYRAWLLGPAAPGGG</sequence>
<feature type="binding site" evidence="1">
    <location>
        <position position="208"/>
    </location>
    <ligand>
        <name>a divalent metal cation</name>
        <dbReference type="ChEBI" id="CHEBI:60240"/>
        <label>1</label>
    </ligand>
</feature>
<dbReference type="PANTHER" id="PTHR46124:SF2">
    <property type="entry name" value="D-AMINOACYL-TRNA DEACYLASE"/>
    <property type="match status" value="1"/>
</dbReference>
<dbReference type="PIRSF" id="PIRSF005902">
    <property type="entry name" value="DNase_TatD"/>
    <property type="match status" value="1"/>
</dbReference>
<feature type="binding site" evidence="1">
    <location>
        <position position="160"/>
    </location>
    <ligand>
        <name>a divalent metal cation</name>
        <dbReference type="ChEBI" id="CHEBI:60240"/>
        <label>2</label>
    </ligand>
</feature>
<organism evidence="2 3">
    <name type="scientific">Candidatus Hydrogenisulfobacillus filiaventi</name>
    <dbReference type="NCBI Taxonomy" id="2707344"/>
    <lineage>
        <taxon>Bacteria</taxon>
        <taxon>Bacillati</taxon>
        <taxon>Bacillota</taxon>
        <taxon>Clostridia</taxon>
        <taxon>Eubacteriales</taxon>
        <taxon>Clostridiales Family XVII. Incertae Sedis</taxon>
        <taxon>Candidatus Hydrogenisulfobacillus</taxon>
    </lineage>
</organism>
<keyword evidence="1" id="KW-0479">Metal-binding</keyword>
<evidence type="ECO:0000313" key="3">
    <source>
        <dbReference type="Proteomes" id="UP000503399"/>
    </source>
</evidence>
<dbReference type="AlphaFoldDB" id="A0A6F8ZFY2"/>
<gene>
    <name evidence="2" type="ORF">R50_1338</name>
</gene>
<feature type="binding site" evidence="1">
    <location>
        <position position="99"/>
    </location>
    <ligand>
        <name>a divalent metal cation</name>
        <dbReference type="ChEBI" id="CHEBI:60240"/>
        <label>1</label>
    </ligand>
</feature>
<dbReference type="EMBL" id="LR778114">
    <property type="protein sequence ID" value="CAB1128844.1"/>
    <property type="molecule type" value="Genomic_DNA"/>
</dbReference>
<evidence type="ECO:0000256" key="1">
    <source>
        <dbReference type="PIRSR" id="PIRSR005902-1"/>
    </source>
</evidence>
<dbReference type="KEGG" id="hfv:R50_1338"/>
<proteinExistence type="predicted"/>
<dbReference type="SUPFAM" id="SSF51556">
    <property type="entry name" value="Metallo-dependent hydrolases"/>
    <property type="match status" value="1"/>
</dbReference>
<protein>
    <submittedName>
        <fullName evidence="2">Deoxyribonuclease YcfH</fullName>
    </submittedName>
</protein>